<feature type="region of interest" description="Disordered" evidence="8">
    <location>
        <begin position="77"/>
        <end position="109"/>
    </location>
</feature>
<dbReference type="GO" id="GO:0004519">
    <property type="term" value="F:endonuclease activity"/>
    <property type="evidence" value="ECO:0007669"/>
    <property type="project" value="UniProtKB-KW"/>
</dbReference>
<keyword evidence="1" id="KW-0645">Protease</keyword>
<dbReference type="PANTHER" id="PTHR24559">
    <property type="entry name" value="TRANSPOSON TY3-I GAG-POL POLYPROTEIN"/>
    <property type="match status" value="1"/>
</dbReference>
<sequence length="598" mass="68235">MQKGAMSHQQRPGESVRAFSLRCRELFQRLKDRDPDVFSEAGQVLRDQFTMGLQDTELRRELNRMIRRNEMKEMQRALREELQSSSSHSRDPALQTRRYPQTTSGRTRDPQRGVVVVKDKQGNQQFEPILGMNIIECCWKELFKNPNAKLSFLSEQEKQNSRTAWEGALQICDRVAVVQKETSGFARLGSRHPVSVPPQTQVHVMAKVPAMFRQQTVCIVEPIKQQGSIMVAHSVGVVQQGRIPLRVYNLNSFPVTLQKYQRLATVTSISPEDVRSDNHLTLEEVSPGIMEVRIGHVSTLDPPPLQEVLQGLVQQGVELTPEQRGLVEHSLRQWQDVFSLGEDDHGHTNVVRHTILTGDAAPVRERYRPVPPTLYKEMQSLLKGMLNTGVIRESSSPWAAPVVLVQKKEGSLRFCVDYRKLNSVTHKDAYPLPRIEEALTNLKKAQWYSTLDLAAGYWQVEVDEQDKEKTAFATPMGLYEFQRMPFGLCNGPATFQRLMHRCLGDLNLDTVLIYLDDVIVYSPTFEAHVQHLEEVFQRMRSFGLKLKPEKCALFQKQVRFLGHLVNAEGVRPDPEKTSAVQQWKTPSTVHQITSRCSI</sequence>
<dbReference type="CDD" id="cd01647">
    <property type="entry name" value="RT_LTR"/>
    <property type="match status" value="1"/>
</dbReference>
<dbReference type="KEGG" id="char:116224478"/>
<evidence type="ECO:0000256" key="3">
    <source>
        <dbReference type="ARBA" id="ARBA00022695"/>
    </source>
</evidence>
<keyword evidence="7" id="KW-0695">RNA-directed DNA polymerase</keyword>
<dbReference type="RefSeq" id="XP_042566254.1">
    <property type="nucleotide sequence ID" value="XM_042710320.1"/>
</dbReference>
<accession>A0A8M1KXD5</accession>
<dbReference type="AlphaFoldDB" id="A0A8M1KXD5"/>
<dbReference type="OrthoDB" id="6761011at2759"/>
<evidence type="ECO:0000256" key="1">
    <source>
        <dbReference type="ARBA" id="ARBA00022670"/>
    </source>
</evidence>
<dbReference type="GO" id="GO:0006508">
    <property type="term" value="P:proteolysis"/>
    <property type="evidence" value="ECO:0007669"/>
    <property type="project" value="UniProtKB-KW"/>
</dbReference>
<evidence type="ECO:0000256" key="5">
    <source>
        <dbReference type="ARBA" id="ARBA00022759"/>
    </source>
</evidence>
<organism evidence="10 11">
    <name type="scientific">Clupea harengus</name>
    <name type="common">Atlantic herring</name>
    <dbReference type="NCBI Taxonomy" id="7950"/>
    <lineage>
        <taxon>Eukaryota</taxon>
        <taxon>Metazoa</taxon>
        <taxon>Chordata</taxon>
        <taxon>Craniata</taxon>
        <taxon>Vertebrata</taxon>
        <taxon>Euteleostomi</taxon>
        <taxon>Actinopterygii</taxon>
        <taxon>Neopterygii</taxon>
        <taxon>Teleostei</taxon>
        <taxon>Clupei</taxon>
        <taxon>Clupeiformes</taxon>
        <taxon>Clupeoidei</taxon>
        <taxon>Clupeidae</taxon>
        <taxon>Clupea</taxon>
    </lineage>
</organism>
<evidence type="ECO:0000313" key="10">
    <source>
        <dbReference type="Proteomes" id="UP000515152"/>
    </source>
</evidence>
<dbReference type="GO" id="GO:0003964">
    <property type="term" value="F:RNA-directed DNA polymerase activity"/>
    <property type="evidence" value="ECO:0007669"/>
    <property type="project" value="UniProtKB-KW"/>
</dbReference>
<dbReference type="PANTHER" id="PTHR24559:SF435">
    <property type="entry name" value="RIBONUCLEASE H"/>
    <property type="match status" value="1"/>
</dbReference>
<protein>
    <submittedName>
        <fullName evidence="11">Uncharacterized protein LOC116224478</fullName>
    </submittedName>
</protein>
<evidence type="ECO:0000313" key="11">
    <source>
        <dbReference type="RefSeq" id="XP_042566254.1"/>
    </source>
</evidence>
<gene>
    <name evidence="11" type="primary">LOC116224478</name>
</gene>
<evidence type="ECO:0000256" key="4">
    <source>
        <dbReference type="ARBA" id="ARBA00022722"/>
    </source>
</evidence>
<feature type="domain" description="Reverse transcriptase" evidence="9">
    <location>
        <begin position="386"/>
        <end position="565"/>
    </location>
</feature>
<keyword evidence="5" id="KW-0255">Endonuclease</keyword>
<keyword evidence="10" id="KW-1185">Reference proteome</keyword>
<keyword evidence="3" id="KW-0548">Nucleotidyltransferase</keyword>
<dbReference type="InterPro" id="IPR053134">
    <property type="entry name" value="RNA-dir_DNA_polymerase"/>
</dbReference>
<dbReference type="PROSITE" id="PS50878">
    <property type="entry name" value="RT_POL"/>
    <property type="match status" value="1"/>
</dbReference>
<proteinExistence type="predicted"/>
<dbReference type="GO" id="GO:0008233">
    <property type="term" value="F:peptidase activity"/>
    <property type="evidence" value="ECO:0007669"/>
    <property type="project" value="UniProtKB-KW"/>
</dbReference>
<evidence type="ECO:0000259" key="9">
    <source>
        <dbReference type="PROSITE" id="PS50878"/>
    </source>
</evidence>
<keyword evidence="4" id="KW-0540">Nuclease</keyword>
<dbReference type="Pfam" id="PF00078">
    <property type="entry name" value="RVT_1"/>
    <property type="match status" value="1"/>
</dbReference>
<dbReference type="Proteomes" id="UP000515152">
    <property type="component" value="Chromosome 17"/>
</dbReference>
<keyword evidence="2" id="KW-0808">Transferase</keyword>
<evidence type="ECO:0000256" key="2">
    <source>
        <dbReference type="ARBA" id="ARBA00022679"/>
    </source>
</evidence>
<dbReference type="GeneID" id="116224478"/>
<reference evidence="11" key="1">
    <citation type="submission" date="2025-08" db="UniProtKB">
        <authorList>
            <consortium name="RefSeq"/>
        </authorList>
    </citation>
    <scope>IDENTIFICATION</scope>
</reference>
<keyword evidence="6" id="KW-0378">Hydrolase</keyword>
<name>A0A8M1KXD5_CLUHA</name>
<evidence type="ECO:0000256" key="7">
    <source>
        <dbReference type="ARBA" id="ARBA00022918"/>
    </source>
</evidence>
<evidence type="ECO:0000256" key="6">
    <source>
        <dbReference type="ARBA" id="ARBA00022801"/>
    </source>
</evidence>
<evidence type="ECO:0000256" key="8">
    <source>
        <dbReference type="SAM" id="MobiDB-lite"/>
    </source>
</evidence>
<dbReference type="InterPro" id="IPR000477">
    <property type="entry name" value="RT_dom"/>
</dbReference>
<dbReference type="FunFam" id="3.10.10.10:FF:000007">
    <property type="entry name" value="Retrovirus-related Pol polyprotein from transposon 17.6-like Protein"/>
    <property type="match status" value="1"/>
</dbReference>